<dbReference type="Pfam" id="PF00745">
    <property type="entry name" value="GlutR_dimer"/>
    <property type="match status" value="1"/>
</dbReference>
<comment type="caution">
    <text evidence="3">The sequence shown here is derived from an EMBL/GenBank/DDBJ whole genome shotgun (WGS) entry which is preliminary data.</text>
</comment>
<evidence type="ECO:0000259" key="2">
    <source>
        <dbReference type="Pfam" id="PF00745"/>
    </source>
</evidence>
<feature type="region of interest" description="Disordered" evidence="1">
    <location>
        <begin position="1"/>
        <end position="33"/>
    </location>
</feature>
<evidence type="ECO:0000313" key="3">
    <source>
        <dbReference type="EMBL" id="EMA64610.1"/>
    </source>
</evidence>
<dbReference type="AlphaFoldDB" id="M0P6Z9"/>
<feature type="compositionally biased region" description="Basic and acidic residues" evidence="1">
    <location>
        <begin position="11"/>
        <end position="28"/>
    </location>
</feature>
<dbReference type="RefSeq" id="WP_008002705.1">
    <property type="nucleotide sequence ID" value="NZ_AOJG01000001.1"/>
</dbReference>
<reference evidence="3 4" key="1">
    <citation type="journal article" date="2014" name="PLoS Genet.">
        <title>Phylogenetically driven sequencing of extremely halophilic archaea reveals strategies for static and dynamic osmo-response.</title>
        <authorList>
            <person name="Becker E.A."/>
            <person name="Seitzer P.M."/>
            <person name="Tritt A."/>
            <person name="Larsen D."/>
            <person name="Krusor M."/>
            <person name="Yao A.I."/>
            <person name="Wu D."/>
            <person name="Madern D."/>
            <person name="Eisen J.A."/>
            <person name="Darling A.E."/>
            <person name="Facciotti M.T."/>
        </authorList>
    </citation>
    <scope>NUCLEOTIDE SEQUENCE [LARGE SCALE GENOMIC DNA]</scope>
    <source>
        <strain evidence="3 4">DSM 21995</strain>
    </source>
</reference>
<organism evidence="3 4">
    <name type="scientific">Halorubrum lipolyticum DSM 21995</name>
    <dbReference type="NCBI Taxonomy" id="1227482"/>
    <lineage>
        <taxon>Archaea</taxon>
        <taxon>Methanobacteriati</taxon>
        <taxon>Methanobacteriota</taxon>
        <taxon>Stenosarchaea group</taxon>
        <taxon>Halobacteria</taxon>
        <taxon>Halobacteriales</taxon>
        <taxon>Haloferacaceae</taxon>
        <taxon>Halorubrum</taxon>
    </lineage>
</organism>
<dbReference type="InterPro" id="IPR015896">
    <property type="entry name" value="4pyrrol_synth_GluRdtase_dimer"/>
</dbReference>
<feature type="compositionally biased region" description="Polar residues" evidence="1">
    <location>
        <begin position="1"/>
        <end position="10"/>
    </location>
</feature>
<sequence>MSTDRTGTASDRTETASDRTEPPIDPDRLRRRLRRRSAEIRGRELEEAVTRLEARGDLTEEQRETVRELGSALVGELIGAPERALERAAQTEGTGARARARAIRRLYDLDET</sequence>
<dbReference type="OrthoDB" id="4562at2157"/>
<dbReference type="InterPro" id="IPR036453">
    <property type="entry name" value="GluRdtase_dimer_dom_sf"/>
</dbReference>
<evidence type="ECO:0000313" key="4">
    <source>
        <dbReference type="Proteomes" id="UP000011650"/>
    </source>
</evidence>
<dbReference type="SUPFAM" id="SSF69075">
    <property type="entry name" value="Glutamyl tRNA-reductase dimerization domain"/>
    <property type="match status" value="1"/>
</dbReference>
<dbReference type="Proteomes" id="UP000011650">
    <property type="component" value="Unassembled WGS sequence"/>
</dbReference>
<protein>
    <submittedName>
        <fullName evidence="3">Glutamyl-tRNA reductase</fullName>
    </submittedName>
</protein>
<dbReference type="GO" id="GO:0008883">
    <property type="term" value="F:glutamyl-tRNA reductase activity"/>
    <property type="evidence" value="ECO:0007669"/>
    <property type="project" value="InterPro"/>
</dbReference>
<name>M0P6Z9_9EURY</name>
<gene>
    <name evidence="3" type="ORF">C469_00100</name>
</gene>
<dbReference type="GO" id="GO:0050661">
    <property type="term" value="F:NADP binding"/>
    <property type="evidence" value="ECO:0007669"/>
    <property type="project" value="InterPro"/>
</dbReference>
<evidence type="ECO:0000256" key="1">
    <source>
        <dbReference type="SAM" id="MobiDB-lite"/>
    </source>
</evidence>
<keyword evidence="4" id="KW-1185">Reference proteome</keyword>
<feature type="domain" description="Tetrapyrrole biosynthesis glutamyl-tRNA reductase dimerisation" evidence="2">
    <location>
        <begin position="31"/>
        <end position="109"/>
    </location>
</feature>
<dbReference type="PATRIC" id="fig|1227482.3.peg.20"/>
<dbReference type="EMBL" id="AOJG01000001">
    <property type="protein sequence ID" value="EMA64610.1"/>
    <property type="molecule type" value="Genomic_DNA"/>
</dbReference>
<accession>M0P6Z9</accession>
<dbReference type="STRING" id="1227482.C469_00100"/>
<dbReference type="GO" id="GO:0033014">
    <property type="term" value="P:tetrapyrrole biosynthetic process"/>
    <property type="evidence" value="ECO:0007669"/>
    <property type="project" value="InterPro"/>
</dbReference>
<proteinExistence type="predicted"/>